<dbReference type="EMBL" id="AYYO01000006">
    <property type="protein sequence ID" value="KRM56307.1"/>
    <property type="molecule type" value="Genomic_DNA"/>
</dbReference>
<evidence type="ECO:0000313" key="9">
    <source>
        <dbReference type="EMBL" id="KRM56307.1"/>
    </source>
</evidence>
<gene>
    <name evidence="9" type="ORF">FC18_GL000143</name>
</gene>
<evidence type="ECO:0000256" key="3">
    <source>
        <dbReference type="ARBA" id="ARBA00022475"/>
    </source>
</evidence>
<evidence type="ECO:0000256" key="2">
    <source>
        <dbReference type="ARBA" id="ARBA00007362"/>
    </source>
</evidence>
<comment type="caution">
    <text evidence="9">The sequence shown here is derived from an EMBL/GenBank/DDBJ whole genome shotgun (WGS) entry which is preliminary data.</text>
</comment>
<feature type="transmembrane region" description="Helical" evidence="7">
    <location>
        <begin position="140"/>
        <end position="158"/>
    </location>
</feature>
<dbReference type="InterPro" id="IPR050638">
    <property type="entry name" value="AA-Vitamin_Transporters"/>
</dbReference>
<dbReference type="STRING" id="1291052.FC18_GL000143"/>
<keyword evidence="4 7" id="KW-0812">Transmembrane</keyword>
<proteinExistence type="inferred from homology"/>
<feature type="transmembrane region" description="Helical" evidence="7">
    <location>
        <begin position="257"/>
        <end position="275"/>
    </location>
</feature>
<dbReference type="RefSeq" id="WP_235804200.1">
    <property type="nucleotide sequence ID" value="NZ_AYYO01000006.1"/>
</dbReference>
<protein>
    <submittedName>
        <fullName evidence="9">DMT family permease</fullName>
    </submittedName>
</protein>
<feature type="transmembrane region" description="Helical" evidence="7">
    <location>
        <begin position="81"/>
        <end position="102"/>
    </location>
</feature>
<reference evidence="9 10" key="1">
    <citation type="journal article" date="2015" name="Genome Announc.">
        <title>Expanding the biotechnology potential of lactobacilli through comparative genomics of 213 strains and associated genera.</title>
        <authorList>
            <person name="Sun Z."/>
            <person name="Harris H.M."/>
            <person name="McCann A."/>
            <person name="Guo C."/>
            <person name="Argimon S."/>
            <person name="Zhang W."/>
            <person name="Yang X."/>
            <person name="Jeffery I.B."/>
            <person name="Cooney J.C."/>
            <person name="Kagawa T.F."/>
            <person name="Liu W."/>
            <person name="Song Y."/>
            <person name="Salvetti E."/>
            <person name="Wrobel A."/>
            <person name="Rasinkangas P."/>
            <person name="Parkhill J."/>
            <person name="Rea M.C."/>
            <person name="O'Sullivan O."/>
            <person name="Ritari J."/>
            <person name="Douillard F.P."/>
            <person name="Paul Ross R."/>
            <person name="Yang R."/>
            <person name="Briner A.E."/>
            <person name="Felis G.E."/>
            <person name="de Vos W.M."/>
            <person name="Barrangou R."/>
            <person name="Klaenhammer T.R."/>
            <person name="Caufield P.W."/>
            <person name="Cui Y."/>
            <person name="Zhang H."/>
            <person name="O'Toole P.W."/>
        </authorList>
    </citation>
    <scope>NUCLEOTIDE SEQUENCE [LARGE SCALE GENOMIC DNA]</scope>
    <source>
        <strain evidence="9 10">DSM 20505</strain>
    </source>
</reference>
<dbReference type="Proteomes" id="UP000051679">
    <property type="component" value="Unassembled WGS sequence"/>
</dbReference>
<accession>A0A0R1ZYV7</accession>
<feature type="transmembrane region" description="Helical" evidence="7">
    <location>
        <begin position="226"/>
        <end position="245"/>
    </location>
</feature>
<dbReference type="SUPFAM" id="SSF103481">
    <property type="entry name" value="Multidrug resistance efflux transporter EmrE"/>
    <property type="match status" value="2"/>
</dbReference>
<dbReference type="PATRIC" id="fig|1291052.5.peg.144"/>
<feature type="transmembrane region" description="Helical" evidence="7">
    <location>
        <begin position="164"/>
        <end position="184"/>
    </location>
</feature>
<dbReference type="InterPro" id="IPR037185">
    <property type="entry name" value="EmrE-like"/>
</dbReference>
<keyword evidence="5 7" id="KW-1133">Transmembrane helix</keyword>
<feature type="transmembrane region" description="Helical" evidence="7">
    <location>
        <begin position="16"/>
        <end position="37"/>
    </location>
</feature>
<feature type="domain" description="EamA" evidence="8">
    <location>
        <begin position="14"/>
        <end position="153"/>
    </location>
</feature>
<feature type="transmembrane region" description="Helical" evidence="7">
    <location>
        <begin position="43"/>
        <end position="65"/>
    </location>
</feature>
<evidence type="ECO:0000259" key="8">
    <source>
        <dbReference type="Pfam" id="PF00892"/>
    </source>
</evidence>
<comment type="subcellular location">
    <subcellularLocation>
        <location evidence="1">Cell membrane</location>
        <topology evidence="1">Multi-pass membrane protein</topology>
    </subcellularLocation>
</comment>
<organism evidence="9 10">
    <name type="scientific">Lacticaseibacillus sharpeae JCM 1186 = DSM 20505</name>
    <dbReference type="NCBI Taxonomy" id="1291052"/>
    <lineage>
        <taxon>Bacteria</taxon>
        <taxon>Bacillati</taxon>
        <taxon>Bacillota</taxon>
        <taxon>Bacilli</taxon>
        <taxon>Lactobacillales</taxon>
        <taxon>Lactobacillaceae</taxon>
        <taxon>Lacticaseibacillus</taxon>
    </lineage>
</organism>
<evidence type="ECO:0000256" key="4">
    <source>
        <dbReference type="ARBA" id="ARBA00022692"/>
    </source>
</evidence>
<keyword evidence="6 7" id="KW-0472">Membrane</keyword>
<evidence type="ECO:0000256" key="5">
    <source>
        <dbReference type="ARBA" id="ARBA00022989"/>
    </source>
</evidence>
<evidence type="ECO:0000256" key="1">
    <source>
        <dbReference type="ARBA" id="ARBA00004651"/>
    </source>
</evidence>
<comment type="similarity">
    <text evidence="2">Belongs to the EamA transporter family.</text>
</comment>
<feature type="transmembrane region" description="Helical" evidence="7">
    <location>
        <begin position="281"/>
        <end position="301"/>
    </location>
</feature>
<dbReference type="PANTHER" id="PTHR32322:SF18">
    <property type="entry name" value="S-ADENOSYLMETHIONINE_S-ADENOSYLHOMOCYSTEINE TRANSPORTER"/>
    <property type="match status" value="1"/>
</dbReference>
<evidence type="ECO:0000313" key="10">
    <source>
        <dbReference type="Proteomes" id="UP000051679"/>
    </source>
</evidence>
<dbReference type="InterPro" id="IPR000620">
    <property type="entry name" value="EamA_dom"/>
</dbReference>
<sequence length="310" mass="33455">MAKAVSRQPGHRGRGILYATVGSMFWGFSGAAAQFAFGDLHLNPLWLVGVRLFGAGILLLGWFAVEKPHAVFTLWRSPRRALLLVVFAILGMIPSQLTYFMAIQYGNAATATVLQFTGPLFIVVYLCLAQHELPRRIDVIAIALAVVGTVLVVTHGHLTGLALAPLAVIWGLAAGVSQASYTLLPRTLLAEFDARVVVGWAMLVGSVLFWPTLIQTGLPALPPRGWLTILFIVLVGTMFAYLLYLKSLNDIDATTTGMLSAFEPLTATIATVVLLGTRIGLAEIIGGVLILGTVFLQAMPLRRQARKLRQ</sequence>
<name>A0A0R1ZYV7_9LACO</name>
<feature type="transmembrane region" description="Helical" evidence="7">
    <location>
        <begin position="196"/>
        <end position="214"/>
    </location>
</feature>
<dbReference type="PANTHER" id="PTHR32322">
    <property type="entry name" value="INNER MEMBRANE TRANSPORTER"/>
    <property type="match status" value="1"/>
</dbReference>
<dbReference type="AlphaFoldDB" id="A0A0R1ZYV7"/>
<feature type="transmembrane region" description="Helical" evidence="7">
    <location>
        <begin position="108"/>
        <end position="128"/>
    </location>
</feature>
<feature type="domain" description="EamA" evidence="8">
    <location>
        <begin position="167"/>
        <end position="296"/>
    </location>
</feature>
<keyword evidence="3" id="KW-1003">Cell membrane</keyword>
<evidence type="ECO:0000256" key="6">
    <source>
        <dbReference type="ARBA" id="ARBA00023136"/>
    </source>
</evidence>
<dbReference type="Pfam" id="PF00892">
    <property type="entry name" value="EamA"/>
    <property type="match status" value="2"/>
</dbReference>
<dbReference type="GO" id="GO:0005886">
    <property type="term" value="C:plasma membrane"/>
    <property type="evidence" value="ECO:0007669"/>
    <property type="project" value="UniProtKB-SubCell"/>
</dbReference>
<keyword evidence="10" id="KW-1185">Reference proteome</keyword>
<evidence type="ECO:0000256" key="7">
    <source>
        <dbReference type="SAM" id="Phobius"/>
    </source>
</evidence>